<keyword evidence="1" id="KW-0732">Signal</keyword>
<proteinExistence type="predicted"/>
<protein>
    <recommendedName>
        <fullName evidence="4">F-box domain-containing protein</fullName>
    </recommendedName>
</protein>
<feature type="chain" id="PRO_5040347476" description="F-box domain-containing protein" evidence="1">
    <location>
        <begin position="19"/>
        <end position="501"/>
    </location>
</feature>
<evidence type="ECO:0000256" key="1">
    <source>
        <dbReference type="SAM" id="SignalP"/>
    </source>
</evidence>
<evidence type="ECO:0008006" key="4">
    <source>
        <dbReference type="Google" id="ProtNLM"/>
    </source>
</evidence>
<accession>A0A9P7F4F8</accession>
<dbReference type="EMBL" id="JABBWM010000038">
    <property type="protein sequence ID" value="KAG2105517.1"/>
    <property type="molecule type" value="Genomic_DNA"/>
</dbReference>
<dbReference type="RefSeq" id="XP_041291271.1">
    <property type="nucleotide sequence ID" value="XM_041428799.1"/>
</dbReference>
<evidence type="ECO:0000313" key="2">
    <source>
        <dbReference type="EMBL" id="KAG2105517.1"/>
    </source>
</evidence>
<sequence length="501" mass="56501">MTMHRALVVSEILLDIFAHVDTILDPLSYGEISLARKSLATLATTCRTFHEPAMDLLWADMHGIVPLLGCVTRLHHMIYHHAGRYTWYSEGIDPLCEHEVLQFLRHAHRVRSLQIPFDNHFHLLSVLPIKTFIFPRLLSLSMAVHPAGYLHLFLPPTLRRCSLSLIHPDLKLIATCCVATLEDLTIKIPYQSTADELCLLSDSIRLCKRLVTLYCPPLDWAAWKHLSNLPTLLSVAISGEVLCPLDTDNFVFTRFLNVTALSFHVTTASYVIAVMRNSAFPSLEEFKMVARVLPWEDAEQLFHALSQCTACQTLQHIDILSRDQRVPEPSDSSLTPITQFLGFTQLRTLQLAFPHCCIRLDNHLLSKAMSSWPHIRSLKVEDPHPHPATITFRGLSTALRQSPHLHTLHISMDALNIDIDPQAESFQHTSLQTLDVRTSHIADREAVAYILFTMLPSVESVIHGSSGRHIRYAWQEVNRRLQSLKSSAVLGCRITGATAAC</sequence>
<dbReference type="SUPFAM" id="SSF52047">
    <property type="entry name" value="RNI-like"/>
    <property type="match status" value="1"/>
</dbReference>
<dbReference type="AlphaFoldDB" id="A0A9P7F4F8"/>
<comment type="caution">
    <text evidence="2">The sequence shown here is derived from an EMBL/GenBank/DDBJ whole genome shotgun (WGS) entry which is preliminary data.</text>
</comment>
<dbReference type="InterPro" id="IPR032675">
    <property type="entry name" value="LRR_dom_sf"/>
</dbReference>
<name>A0A9P7F4F8_9AGAM</name>
<gene>
    <name evidence="2" type="ORF">F5147DRAFT_242588</name>
</gene>
<keyword evidence="3" id="KW-1185">Reference proteome</keyword>
<organism evidence="2 3">
    <name type="scientific">Suillus discolor</name>
    <dbReference type="NCBI Taxonomy" id="1912936"/>
    <lineage>
        <taxon>Eukaryota</taxon>
        <taxon>Fungi</taxon>
        <taxon>Dikarya</taxon>
        <taxon>Basidiomycota</taxon>
        <taxon>Agaricomycotina</taxon>
        <taxon>Agaricomycetes</taxon>
        <taxon>Agaricomycetidae</taxon>
        <taxon>Boletales</taxon>
        <taxon>Suillineae</taxon>
        <taxon>Suillaceae</taxon>
        <taxon>Suillus</taxon>
    </lineage>
</organism>
<dbReference type="OrthoDB" id="2614991at2759"/>
<dbReference type="Gene3D" id="3.80.10.10">
    <property type="entry name" value="Ribonuclease Inhibitor"/>
    <property type="match status" value="1"/>
</dbReference>
<reference evidence="2" key="1">
    <citation type="journal article" date="2020" name="New Phytol.">
        <title>Comparative genomics reveals dynamic genome evolution in host specialist ectomycorrhizal fungi.</title>
        <authorList>
            <person name="Lofgren L.A."/>
            <person name="Nguyen N.H."/>
            <person name="Vilgalys R."/>
            <person name="Ruytinx J."/>
            <person name="Liao H.L."/>
            <person name="Branco S."/>
            <person name="Kuo A."/>
            <person name="LaButti K."/>
            <person name="Lipzen A."/>
            <person name="Andreopoulos W."/>
            <person name="Pangilinan J."/>
            <person name="Riley R."/>
            <person name="Hundley H."/>
            <person name="Na H."/>
            <person name="Barry K."/>
            <person name="Grigoriev I.V."/>
            <person name="Stajich J.E."/>
            <person name="Kennedy P.G."/>
        </authorList>
    </citation>
    <scope>NUCLEOTIDE SEQUENCE</scope>
    <source>
        <strain evidence="2">FC423</strain>
    </source>
</reference>
<dbReference type="Proteomes" id="UP000823399">
    <property type="component" value="Unassembled WGS sequence"/>
</dbReference>
<dbReference type="GeneID" id="64691058"/>
<feature type="signal peptide" evidence="1">
    <location>
        <begin position="1"/>
        <end position="18"/>
    </location>
</feature>
<evidence type="ECO:0000313" key="3">
    <source>
        <dbReference type="Proteomes" id="UP000823399"/>
    </source>
</evidence>